<dbReference type="RefSeq" id="WP_164453030.1">
    <property type="nucleotide sequence ID" value="NZ_JAAIJQ010000030.1"/>
</dbReference>
<reference evidence="2 3" key="1">
    <citation type="submission" date="2020-02" db="EMBL/GenBank/DDBJ databases">
        <title>Genome sequences of Thiorhodococcus mannitoliphagus and Thiorhodococcus minor, purple sulfur photosynthetic bacteria in the gammaproteobacterial family, Chromatiaceae.</title>
        <authorList>
            <person name="Aviles F.A."/>
            <person name="Meyer T.E."/>
            <person name="Kyndt J.A."/>
        </authorList>
    </citation>
    <scope>NUCLEOTIDE SEQUENCE [LARGE SCALE GENOMIC DNA]</scope>
    <source>
        <strain evidence="2 3">DSM 11518</strain>
    </source>
</reference>
<accession>A0A6M0JYJ1</accession>
<dbReference type="Gene3D" id="3.40.50.2000">
    <property type="entry name" value="Glycogen Phosphorylase B"/>
    <property type="match status" value="1"/>
</dbReference>
<dbReference type="SUPFAM" id="SSF102588">
    <property type="entry name" value="LmbE-like"/>
    <property type="match status" value="1"/>
</dbReference>
<evidence type="ECO:0000259" key="1">
    <source>
        <dbReference type="Pfam" id="PF00535"/>
    </source>
</evidence>
<dbReference type="Pfam" id="PF13692">
    <property type="entry name" value="Glyco_trans_1_4"/>
    <property type="match status" value="1"/>
</dbReference>
<dbReference type="Gene3D" id="3.40.50.10320">
    <property type="entry name" value="LmbE-like"/>
    <property type="match status" value="1"/>
</dbReference>
<dbReference type="SUPFAM" id="SSF53756">
    <property type="entry name" value="UDP-Glycosyltransferase/glycogen phosphorylase"/>
    <property type="match status" value="1"/>
</dbReference>
<keyword evidence="3" id="KW-1185">Reference proteome</keyword>
<keyword evidence="2" id="KW-0808">Transferase</keyword>
<evidence type="ECO:0000313" key="2">
    <source>
        <dbReference type="EMBL" id="NEV62566.1"/>
    </source>
</evidence>
<comment type="caution">
    <text evidence="2">The sequence shown here is derived from an EMBL/GenBank/DDBJ whole genome shotgun (WGS) entry which is preliminary data.</text>
</comment>
<dbReference type="InterPro" id="IPR029044">
    <property type="entry name" value="Nucleotide-diphossugar_trans"/>
</dbReference>
<dbReference type="CDD" id="cd03801">
    <property type="entry name" value="GT4_PimA-like"/>
    <property type="match status" value="1"/>
</dbReference>
<organism evidence="2 3">
    <name type="scientific">Thiorhodococcus minor</name>
    <dbReference type="NCBI Taxonomy" id="57489"/>
    <lineage>
        <taxon>Bacteria</taxon>
        <taxon>Pseudomonadati</taxon>
        <taxon>Pseudomonadota</taxon>
        <taxon>Gammaproteobacteria</taxon>
        <taxon>Chromatiales</taxon>
        <taxon>Chromatiaceae</taxon>
        <taxon>Thiorhodococcus</taxon>
    </lineage>
</organism>
<dbReference type="Gene3D" id="3.90.550.10">
    <property type="entry name" value="Spore Coat Polysaccharide Biosynthesis Protein SpsA, Chain A"/>
    <property type="match status" value="1"/>
</dbReference>
<proteinExistence type="predicted"/>
<evidence type="ECO:0000313" key="3">
    <source>
        <dbReference type="Proteomes" id="UP000483379"/>
    </source>
</evidence>
<dbReference type="SUPFAM" id="SSF53448">
    <property type="entry name" value="Nucleotide-diphospho-sugar transferases"/>
    <property type="match status" value="1"/>
</dbReference>
<sequence length="1281" mass="140418">MSSPGNEHNGSLPSLALESGPVLALAARPGDEVCACGGVLARHAARDHDVFVMVLPELAAEDDAQALAGWAGLARAAGECLGCKEVRLRSRLEQPFGYDEASVRWLIDQLAELAVVRIYAPAFDDPDPARARLGLIAREAVRRSPAGPELATYELSAPMAPTHLADITETVEAKSRAMQCLAELPDAAARMRQASAMSVIRAAGLDEDVTAAEGFRLVGAAEIQDWISGLGRIPSAEGSAAGAESGSLVSVIVRTTARATLDQALDSIAAQTYRRLEVVLVDVAGQGSLGHPSHCGEFPMRTASTGAQLGRGAAANLGLDRALGDYALFLDDDDWLLPEHIASLVSAIAGRGEARAAYAGVACRREEADGEWSTLHVFNEPYDPLRLLIENYLPIHAVLFARDLVGASLRFDETLDVYEDWDFWIQLSALTPLAHVDQVSAVYRIASESGFGLRQQDQAIDPGLARIFGKWRSRWSLEQLLGLVDYAKHRSMYEELREESARKHLAVWEKLNAAKLDLEQWKVRHSLLAAEKRTVEQEVATLHERILAADARQRILESAREADRELLDILGIQSLTDALWCREELARYRSFHGRILSTVAVLTKPLLRPYRQGKSVLLRVKRPLVRLAAHAGHIADTAKAYGVAVVARSLLCRLRRSRACAEPSIRDLWQALELSSIDLKPHPRPLVMILMDPSRVAPDTIRLLKGLAEGQHVPPFELLLHYPEGHPIAGVLEARLPALRRVAVGREVDTRKLLAEALSLGAGEWLLLLSAINIQPNDWLSRMVQCAQDARLSGAPAGAVCVKVMGTDGRLVAAGGVRTPDGLVHMMGAGQDPLAPEFNFFREVDAGSDACLLVSRQALATPDVPQGGEGGLEGLCAALQAAGKAILYQPEVTAVVPMAASGRALNGNEFSRLRRRVLVVDAVMLTPDQDSGSLRMFHLLETFLEQGWHVTFAPSNLEYCEPYGGHLQRRGVEVLHAPQTVSIADFLHRRGAECDLVILSRVMVASALLDDVRLHAPQAWLWFDTVDLHFLREQREADLRADPAACKLAEQRKRQELDLMQRSDLTLVVSHIEREMLAVEAPEVRVEILSNIHDLHPTQTPFEARDAILFIGGFNHDPNVDAVRYYVHEVLPLVWAEIGQVPTYIIGSRPTLDVLALHDPERNLHVTGYVEEVAPYFERARLSIAPLRYGAGVKGKINMSMAYGVPVVATPCAAEGMFLEDGADILIGDDPEAFAKAVVRLYSDQGIWQDLARKGLANIERHFSRRTARETLDRLLCERWA</sequence>
<dbReference type="InterPro" id="IPR001173">
    <property type="entry name" value="Glyco_trans_2-like"/>
</dbReference>
<feature type="domain" description="Glycosyltransferase 2-like" evidence="1">
    <location>
        <begin position="251"/>
        <end position="383"/>
    </location>
</feature>
<dbReference type="Pfam" id="PF00535">
    <property type="entry name" value="Glycos_transf_2"/>
    <property type="match status" value="1"/>
</dbReference>
<dbReference type="GO" id="GO:0016758">
    <property type="term" value="F:hexosyltransferase activity"/>
    <property type="evidence" value="ECO:0007669"/>
    <property type="project" value="UniProtKB-ARBA"/>
</dbReference>
<protein>
    <submittedName>
        <fullName evidence="2">Glycosyltransferase</fullName>
    </submittedName>
</protein>
<name>A0A6M0JYJ1_9GAMM</name>
<dbReference type="Proteomes" id="UP000483379">
    <property type="component" value="Unassembled WGS sequence"/>
</dbReference>
<gene>
    <name evidence="2" type="ORF">G3446_11800</name>
</gene>
<dbReference type="InterPro" id="IPR024078">
    <property type="entry name" value="LmbE-like_dom_sf"/>
</dbReference>
<dbReference type="EMBL" id="JAAIJQ010000030">
    <property type="protein sequence ID" value="NEV62566.1"/>
    <property type="molecule type" value="Genomic_DNA"/>
</dbReference>
<dbReference type="PANTHER" id="PTHR22916">
    <property type="entry name" value="GLYCOSYLTRANSFERASE"/>
    <property type="match status" value="1"/>
</dbReference>